<gene>
    <name evidence="1" type="ORF">BDA99DRAFT_538883</name>
</gene>
<evidence type="ECO:0000313" key="2">
    <source>
        <dbReference type="Proteomes" id="UP001209540"/>
    </source>
</evidence>
<dbReference type="AlphaFoldDB" id="A0AAD5PCI4"/>
<comment type="caution">
    <text evidence="1">The sequence shown here is derived from an EMBL/GenBank/DDBJ whole genome shotgun (WGS) entry which is preliminary data.</text>
</comment>
<accession>A0AAD5PCI4</accession>
<reference evidence="1" key="2">
    <citation type="submission" date="2023-02" db="EMBL/GenBank/DDBJ databases">
        <authorList>
            <consortium name="DOE Joint Genome Institute"/>
            <person name="Mondo S.J."/>
            <person name="Chang Y."/>
            <person name="Wang Y."/>
            <person name="Ahrendt S."/>
            <person name="Andreopoulos W."/>
            <person name="Barry K."/>
            <person name="Beard J."/>
            <person name="Benny G.L."/>
            <person name="Blankenship S."/>
            <person name="Bonito G."/>
            <person name="Cuomo C."/>
            <person name="Desiro A."/>
            <person name="Gervers K.A."/>
            <person name="Hundley H."/>
            <person name="Kuo A."/>
            <person name="LaButti K."/>
            <person name="Lang B.F."/>
            <person name="Lipzen A."/>
            <person name="O'Donnell K."/>
            <person name="Pangilinan J."/>
            <person name="Reynolds N."/>
            <person name="Sandor L."/>
            <person name="Smith M.W."/>
            <person name="Tsang A."/>
            <person name="Grigoriev I.V."/>
            <person name="Stajich J.E."/>
            <person name="Spatafora J.W."/>
        </authorList>
    </citation>
    <scope>NUCLEOTIDE SEQUENCE</scope>
    <source>
        <strain evidence="1">RSA 2281</strain>
    </source>
</reference>
<keyword evidence="2" id="KW-1185">Reference proteome</keyword>
<dbReference type="EMBL" id="JAIXMP010000018">
    <property type="protein sequence ID" value="KAI9258965.1"/>
    <property type="molecule type" value="Genomic_DNA"/>
</dbReference>
<reference evidence="1" key="1">
    <citation type="journal article" date="2022" name="IScience">
        <title>Evolution of zygomycete secretomes and the origins of terrestrial fungal ecologies.</title>
        <authorList>
            <person name="Chang Y."/>
            <person name="Wang Y."/>
            <person name="Mondo S."/>
            <person name="Ahrendt S."/>
            <person name="Andreopoulos W."/>
            <person name="Barry K."/>
            <person name="Beard J."/>
            <person name="Benny G.L."/>
            <person name="Blankenship S."/>
            <person name="Bonito G."/>
            <person name="Cuomo C."/>
            <person name="Desiro A."/>
            <person name="Gervers K.A."/>
            <person name="Hundley H."/>
            <person name="Kuo A."/>
            <person name="LaButti K."/>
            <person name="Lang B.F."/>
            <person name="Lipzen A."/>
            <person name="O'Donnell K."/>
            <person name="Pangilinan J."/>
            <person name="Reynolds N."/>
            <person name="Sandor L."/>
            <person name="Smith M.E."/>
            <person name="Tsang A."/>
            <person name="Grigoriev I.V."/>
            <person name="Stajich J.E."/>
            <person name="Spatafora J.W."/>
        </authorList>
    </citation>
    <scope>NUCLEOTIDE SEQUENCE</scope>
    <source>
        <strain evidence="1">RSA 2281</strain>
    </source>
</reference>
<proteinExistence type="predicted"/>
<name>A0AAD5PCI4_9FUNG</name>
<evidence type="ECO:0000313" key="1">
    <source>
        <dbReference type="EMBL" id="KAI9258965.1"/>
    </source>
</evidence>
<sequence>MLRLKKEFVAALFSYTYVTEEVNCTDSLKQLFLLVQHSFCPDMKLIIEANHTPKFSKVTVLKKLYYANECPLTQKDKNDVWKQLLVEHLIDKKSTHFSSDPNLWYKFYLYKDLVTGYIEIIWKEVFHLDVVVGINNINVILQIIIFCSSPFEKLYNNVVLFDPETENKLMNYSWSLVPYI</sequence>
<protein>
    <submittedName>
        <fullName evidence="1">Uncharacterized protein</fullName>
    </submittedName>
</protein>
<dbReference type="Proteomes" id="UP001209540">
    <property type="component" value="Unassembled WGS sequence"/>
</dbReference>
<organism evidence="1 2">
    <name type="scientific">Phascolomyces articulosus</name>
    <dbReference type="NCBI Taxonomy" id="60185"/>
    <lineage>
        <taxon>Eukaryota</taxon>
        <taxon>Fungi</taxon>
        <taxon>Fungi incertae sedis</taxon>
        <taxon>Mucoromycota</taxon>
        <taxon>Mucoromycotina</taxon>
        <taxon>Mucoromycetes</taxon>
        <taxon>Mucorales</taxon>
        <taxon>Lichtheimiaceae</taxon>
        <taxon>Phascolomyces</taxon>
    </lineage>
</organism>